<keyword evidence="1" id="KW-0175">Coiled coil</keyword>
<evidence type="ECO:0000259" key="3">
    <source>
        <dbReference type="PROSITE" id="PS50011"/>
    </source>
</evidence>
<dbReference type="InterPro" id="IPR000719">
    <property type="entry name" value="Prot_kinase_dom"/>
</dbReference>
<dbReference type="InterPro" id="IPR043128">
    <property type="entry name" value="Rev_trsase/Diguanyl_cyclase"/>
</dbReference>
<dbReference type="PROSITE" id="PS50011">
    <property type="entry name" value="PROTEIN_KINASE_DOM"/>
    <property type="match status" value="1"/>
</dbReference>
<dbReference type="GO" id="GO:0004672">
    <property type="term" value="F:protein kinase activity"/>
    <property type="evidence" value="ECO:0007669"/>
    <property type="project" value="InterPro"/>
</dbReference>
<evidence type="ECO:0000256" key="1">
    <source>
        <dbReference type="SAM" id="Coils"/>
    </source>
</evidence>
<dbReference type="SUPFAM" id="SSF56672">
    <property type="entry name" value="DNA/RNA polymerases"/>
    <property type="match status" value="1"/>
</dbReference>
<gene>
    <name evidence="4" type="ORF">HF086_007996</name>
</gene>
<reference evidence="4" key="1">
    <citation type="journal article" date="2021" name="G3 (Bethesda)">
        <title>Genome and transcriptome analysis of the beet armyworm Spodoptera exigua reveals targets for pest control. .</title>
        <authorList>
            <person name="Simon S."/>
            <person name="Breeschoten T."/>
            <person name="Jansen H.J."/>
            <person name="Dirks R.P."/>
            <person name="Schranz M.E."/>
            <person name="Ros V.I.D."/>
        </authorList>
    </citation>
    <scope>NUCLEOTIDE SEQUENCE</scope>
    <source>
        <strain evidence="4">TB_SE_WUR_2020</strain>
    </source>
</reference>
<organism evidence="4 5">
    <name type="scientific">Spodoptera exigua</name>
    <name type="common">Beet armyworm</name>
    <name type="synonym">Noctua fulgens</name>
    <dbReference type="NCBI Taxonomy" id="7107"/>
    <lineage>
        <taxon>Eukaryota</taxon>
        <taxon>Metazoa</taxon>
        <taxon>Ecdysozoa</taxon>
        <taxon>Arthropoda</taxon>
        <taxon>Hexapoda</taxon>
        <taxon>Insecta</taxon>
        <taxon>Pterygota</taxon>
        <taxon>Neoptera</taxon>
        <taxon>Endopterygota</taxon>
        <taxon>Lepidoptera</taxon>
        <taxon>Glossata</taxon>
        <taxon>Ditrysia</taxon>
        <taxon>Noctuoidea</taxon>
        <taxon>Noctuidae</taxon>
        <taxon>Amphipyrinae</taxon>
        <taxon>Spodoptera</taxon>
    </lineage>
</organism>
<evidence type="ECO:0008006" key="6">
    <source>
        <dbReference type="Google" id="ProtNLM"/>
    </source>
</evidence>
<dbReference type="InterPro" id="IPR008042">
    <property type="entry name" value="Retrotrans_Pao"/>
</dbReference>
<dbReference type="InterPro" id="IPR005312">
    <property type="entry name" value="DUF1759"/>
</dbReference>
<dbReference type="Proteomes" id="UP000814243">
    <property type="component" value="Unassembled WGS sequence"/>
</dbReference>
<dbReference type="PROSITE" id="PS50003">
    <property type="entry name" value="PH_DOMAIN"/>
    <property type="match status" value="1"/>
</dbReference>
<dbReference type="Pfam" id="PF00069">
    <property type="entry name" value="Pkinase"/>
    <property type="match status" value="1"/>
</dbReference>
<dbReference type="CDD" id="cd01644">
    <property type="entry name" value="RT_pepA17"/>
    <property type="match status" value="1"/>
</dbReference>
<dbReference type="GO" id="GO:0071897">
    <property type="term" value="P:DNA biosynthetic process"/>
    <property type="evidence" value="ECO:0007669"/>
    <property type="project" value="UniProtKB-ARBA"/>
</dbReference>
<evidence type="ECO:0000259" key="2">
    <source>
        <dbReference type="PROSITE" id="PS50003"/>
    </source>
</evidence>
<dbReference type="Gene3D" id="2.40.70.10">
    <property type="entry name" value="Acid Proteases"/>
    <property type="match status" value="1"/>
</dbReference>
<dbReference type="SMART" id="SM00220">
    <property type="entry name" value="S_TKc"/>
    <property type="match status" value="1"/>
</dbReference>
<dbReference type="PANTHER" id="PTHR47331:SF1">
    <property type="entry name" value="GAG-LIKE PROTEIN"/>
    <property type="match status" value="1"/>
</dbReference>
<feature type="domain" description="Protein kinase" evidence="3">
    <location>
        <begin position="1000"/>
        <end position="1371"/>
    </location>
</feature>
<dbReference type="Gene3D" id="2.30.29.30">
    <property type="entry name" value="Pleckstrin-homology domain (PH domain)/Phosphotyrosine-binding domain (PTB)"/>
    <property type="match status" value="1"/>
</dbReference>
<dbReference type="GO" id="GO:0005524">
    <property type="term" value="F:ATP binding"/>
    <property type="evidence" value="ECO:0007669"/>
    <property type="project" value="InterPro"/>
</dbReference>
<dbReference type="InterPro" id="IPR011009">
    <property type="entry name" value="Kinase-like_dom_sf"/>
</dbReference>
<dbReference type="InterPro" id="IPR043502">
    <property type="entry name" value="DNA/RNA_pol_sf"/>
</dbReference>
<feature type="domain" description="PH" evidence="2">
    <location>
        <begin position="1429"/>
        <end position="1525"/>
    </location>
</feature>
<dbReference type="InterPro" id="IPR021109">
    <property type="entry name" value="Peptidase_aspartic_dom_sf"/>
</dbReference>
<dbReference type="InterPro" id="IPR001849">
    <property type="entry name" value="PH_domain"/>
</dbReference>
<sequence length="1573" mass="178105">MSLLSKHSTRRLKGSKSKSIDVEEYTAQDLPSLRRKRTMSYNRLVKALEIGTVALSDSSKRDLFLSYYRDIKTIAHNFEHAHLIILDILDDPEDVDNKMQERFDDMYYQVGSIYHSLTKSFPPSSQSQNANYSSNIRLPKIVLPSFSGNIKQWPEYYDTFNALIHNSTTLTDTEKFHYLVSSLSGEALTVVKTFPKTQDHYHDAYQTLVNRYKSKRNLSFICWREVLNTDFKHNDANKFQTSLDLLEENLCILKTLDFPVQHWDFVLVYHILSKIDPEVRQSLEEKYSDVEIPSFDQVKSFLRAKSEALIRGTHFTATTKLKSNQTAPAVVTSQSRRTPAATVLAASLDIKQTTQPYKCAYCDESHSITSCPTFLKKSVDERINVAHEKKWCYNCLKSSHQLKDCKSIFTCRTCKRKHHTLLHRERPQPQEPNPTVSALISKSHLNTTVLLATAIVQVRDASGKMQSFRALFDTGSQSNFITESAVKSLGFTPAKVDTKVSGLGEAMAPISGDVTCSVGTSTRVYYKLNMHVIKKICGDQPIAQLNTSGWSHIKSLTLADPGFDIPGPIDLLLAADVFVESILNQRIKGGYNQPTAFNSIYGWLLLGKTSLSSTSLLQQSAIPSSDNDLNSIVQRFWEIDSLPSSSSLSPEESLCEQIFISTNSRDKTGRYIVRIPFKNDTEPTFEGSREVALRRFYAIERRLSRDPDLRSQYSEFMSDYLESGHMSLVPSEDMGQGKYYLPHHCVLRPHSTSTRLRVVFDASAKDLHSRSLNDTQLIGPKLQPNILELLLRFREPNIVFMADARQMYRQIVLSSDQRDYQRIFWRNSPSEPLKEYRLNTVTYGLASSPYLACRTVRQLAEDEGDSYPLAKQALLTQVYIDDLATGFPTLETAQEAKSQIIALFKRGQFHLRKWVSNHSPLLSDLPSKDCLAGAVSFDNTETSTLKILGLQWDPSSDIFGFAIESSVRRCTKRSILSETARIFDPLGFLSPITIQAKCMIQKLWVLGIGWDETPPDDVIRTWNTYRDQLPELAQFKIPRKLTCPDAKSYEIHGFCDSSEVAYGAVVYLRVVQASRVNVFLVCSKARVVPLKRISLPRLELCAAVLLSDIYKYVRDIYLSQIKIDNVFMWSDSTIVLSWLRSPSSRWATFVANRVSHIQDITPMECWHHVSSGDNPADICSRGQFPSEILVNSLWWAGPWWLSHDETNWPINSTNRPAQLTTAEESIVRAEARKTVTLTIRADGESQTEAIIEKLINRFSSLQKLVNILTGTHGYMAPEVLSKGTGYDSSADWFSFGCMLYKLLKGHSPFRQHKTKDKHEIDRMTLTMNVELPESFSPSLKSLLEGLLQRDINKRLGCKGRGFILNIANPQLTEADQMQYKDFPLVISERWQSEVAETVFETINQEADKMEQKKKAKQKQKFDADEKESDCILHGYIKKLGGPFASAWQTRYAKLYPNRLELHLENSAKPEMILLDSVEEVSSDLVSIKGEQCIVLRTRNDTKIVLTNTDEIGLKEWALSLRSAHKCSQELLASMARKAGKIYGTDGAKDAMALVRAPAPQPSPALARAPNGTN</sequence>
<dbReference type="PANTHER" id="PTHR47331">
    <property type="entry name" value="PHD-TYPE DOMAIN-CONTAINING PROTEIN"/>
    <property type="match status" value="1"/>
</dbReference>
<dbReference type="CDD" id="cd01240">
    <property type="entry name" value="PH_GRK2_subgroup"/>
    <property type="match status" value="1"/>
</dbReference>
<dbReference type="SMART" id="SM00233">
    <property type="entry name" value="PH"/>
    <property type="match status" value="1"/>
</dbReference>
<accession>A0A922MXS0</accession>
<comment type="caution">
    <text evidence="4">The sequence shown here is derived from an EMBL/GenBank/DDBJ whole genome shotgun (WGS) entry which is preliminary data.</text>
</comment>
<evidence type="ECO:0000313" key="5">
    <source>
        <dbReference type="Proteomes" id="UP000814243"/>
    </source>
</evidence>
<dbReference type="Pfam" id="PF05380">
    <property type="entry name" value="Peptidase_A17"/>
    <property type="match status" value="1"/>
</dbReference>
<dbReference type="SUPFAM" id="SSF56112">
    <property type="entry name" value="Protein kinase-like (PK-like)"/>
    <property type="match status" value="1"/>
</dbReference>
<dbReference type="Gene3D" id="3.10.10.10">
    <property type="entry name" value="HIV Type 1 Reverse Transcriptase, subunit A, domain 1"/>
    <property type="match status" value="1"/>
</dbReference>
<proteinExistence type="predicted"/>
<dbReference type="Pfam" id="PF03564">
    <property type="entry name" value="DUF1759"/>
    <property type="match status" value="1"/>
</dbReference>
<name>A0A922MXS0_SPOEX</name>
<protein>
    <recommendedName>
        <fullName evidence="6">Gag-pol polyprotein</fullName>
    </recommendedName>
</protein>
<feature type="coiled-coil region" evidence="1">
    <location>
        <begin position="1399"/>
        <end position="1426"/>
    </location>
</feature>
<evidence type="ECO:0000313" key="4">
    <source>
        <dbReference type="EMBL" id="KAH9644908.1"/>
    </source>
</evidence>
<dbReference type="InterPro" id="IPR011993">
    <property type="entry name" value="PH-like_dom_sf"/>
</dbReference>
<dbReference type="Gene3D" id="1.10.510.10">
    <property type="entry name" value="Transferase(Phosphotransferase) domain 1"/>
    <property type="match status" value="1"/>
</dbReference>
<dbReference type="SUPFAM" id="SSF50729">
    <property type="entry name" value="PH domain-like"/>
    <property type="match status" value="1"/>
</dbReference>
<dbReference type="Gene3D" id="3.30.70.270">
    <property type="match status" value="1"/>
</dbReference>
<dbReference type="EMBL" id="JACEFF010000062">
    <property type="protein sequence ID" value="KAH9644908.1"/>
    <property type="molecule type" value="Genomic_DNA"/>
</dbReference>